<dbReference type="Gene3D" id="1.10.1470.10">
    <property type="entry name" value="YjbJ"/>
    <property type="match status" value="1"/>
</dbReference>
<evidence type="ECO:0000313" key="3">
    <source>
        <dbReference type="EMBL" id="XCM78238.1"/>
    </source>
</evidence>
<reference evidence="3" key="1">
    <citation type="submission" date="2024-06" db="EMBL/GenBank/DDBJ databases">
        <title>The genome sequences of Kitasatospora sp. strain HUAS MG31.</title>
        <authorList>
            <person name="Mo P."/>
        </authorList>
    </citation>
    <scope>NUCLEOTIDE SEQUENCE</scope>
    <source>
        <strain evidence="3">HUAS MG31</strain>
    </source>
</reference>
<evidence type="ECO:0000256" key="1">
    <source>
        <dbReference type="ARBA" id="ARBA00009129"/>
    </source>
</evidence>
<accession>A0AAU8JR05</accession>
<protein>
    <submittedName>
        <fullName evidence="3">CsbD family protein</fullName>
    </submittedName>
</protein>
<name>A0AAU8JR05_9ACTN</name>
<dbReference type="SUPFAM" id="SSF69047">
    <property type="entry name" value="Hypothetical protein YjbJ"/>
    <property type="match status" value="1"/>
</dbReference>
<gene>
    <name evidence="3" type="ORF">ABWK59_04465</name>
</gene>
<feature type="domain" description="CsbD-like" evidence="2">
    <location>
        <begin position="6"/>
        <end position="57"/>
    </location>
</feature>
<dbReference type="KEGG" id="kcm:ABWK59_04465"/>
<dbReference type="InterPro" id="IPR036629">
    <property type="entry name" value="YjbJ_sf"/>
</dbReference>
<dbReference type="InterPro" id="IPR008462">
    <property type="entry name" value="CsbD"/>
</dbReference>
<organism evidence="3">
    <name type="scientific">Kitasatospora camelliae</name>
    <dbReference type="NCBI Taxonomy" id="3156397"/>
    <lineage>
        <taxon>Bacteria</taxon>
        <taxon>Bacillati</taxon>
        <taxon>Actinomycetota</taxon>
        <taxon>Actinomycetes</taxon>
        <taxon>Kitasatosporales</taxon>
        <taxon>Streptomycetaceae</taxon>
        <taxon>Kitasatospora</taxon>
    </lineage>
</organism>
<dbReference type="AlphaFoldDB" id="A0AAU8JR05"/>
<sequence>MTARKKAKHTATVVKGRAEEALGKTVGNERLIAKGKADRIKGDLAQAGQKAKDAFKH</sequence>
<dbReference type="EMBL" id="CP159872">
    <property type="protein sequence ID" value="XCM78238.1"/>
    <property type="molecule type" value="Genomic_DNA"/>
</dbReference>
<dbReference type="Pfam" id="PF05532">
    <property type="entry name" value="CsbD"/>
    <property type="match status" value="1"/>
</dbReference>
<evidence type="ECO:0000259" key="2">
    <source>
        <dbReference type="Pfam" id="PF05532"/>
    </source>
</evidence>
<dbReference type="RefSeq" id="WP_354637981.1">
    <property type="nucleotide sequence ID" value="NZ_CP159872.1"/>
</dbReference>
<proteinExistence type="inferred from homology"/>
<comment type="similarity">
    <text evidence="1">Belongs to the UPF0337 (CsbD) family.</text>
</comment>